<comment type="similarity">
    <text evidence="1">Belongs to the peptidase M67A family. CSN6 subfamily.</text>
</comment>
<dbReference type="GO" id="GO:0008180">
    <property type="term" value="C:COP9 signalosome"/>
    <property type="evidence" value="ECO:0007669"/>
    <property type="project" value="TreeGrafter"/>
</dbReference>
<proteinExistence type="inferred from homology"/>
<dbReference type="AlphaFoldDB" id="A0A3S5FDW5"/>
<gene>
    <name evidence="3" type="ORF">PXEA_LOCUS14967</name>
</gene>
<feature type="domain" description="EIF3F/CSN6-like C-terminal" evidence="2">
    <location>
        <begin position="6"/>
        <end position="118"/>
    </location>
</feature>
<comment type="caution">
    <text evidence="3">The sequence shown here is derived from an EMBL/GenBank/DDBJ whole genome shotgun (WGS) entry which is preliminary data.</text>
</comment>
<dbReference type="EMBL" id="CAAALY010051791">
    <property type="protein sequence ID" value="VEL21527.1"/>
    <property type="molecule type" value="Genomic_DNA"/>
</dbReference>
<name>A0A3S5FDW5_9PLAT</name>
<evidence type="ECO:0000259" key="2">
    <source>
        <dbReference type="Pfam" id="PF13012"/>
    </source>
</evidence>
<protein>
    <recommendedName>
        <fullName evidence="2">EIF3F/CSN6-like C-terminal domain-containing protein</fullName>
    </recommendedName>
</protein>
<dbReference type="OrthoDB" id="1378at2759"/>
<dbReference type="PANTHER" id="PTHR10540:SF8">
    <property type="entry name" value="COP9 SIGNALOSOME COMPLEX SUBUNIT 6"/>
    <property type="match status" value="1"/>
</dbReference>
<evidence type="ECO:0000313" key="3">
    <source>
        <dbReference type="EMBL" id="VEL21527.1"/>
    </source>
</evidence>
<dbReference type="PANTHER" id="PTHR10540">
    <property type="entry name" value="EUKARYOTIC TRANSLATION INITIATION FACTOR 3 SUBUNIT F-RELATED"/>
    <property type="match status" value="1"/>
</dbReference>
<accession>A0A3S5FDW5</accession>
<dbReference type="Proteomes" id="UP000784294">
    <property type="component" value="Unassembled WGS sequence"/>
</dbReference>
<dbReference type="Pfam" id="PF13012">
    <property type="entry name" value="MitMem_reg"/>
    <property type="match status" value="1"/>
</dbReference>
<organism evidence="3 4">
    <name type="scientific">Protopolystoma xenopodis</name>
    <dbReference type="NCBI Taxonomy" id="117903"/>
    <lineage>
        <taxon>Eukaryota</taxon>
        <taxon>Metazoa</taxon>
        <taxon>Spiralia</taxon>
        <taxon>Lophotrochozoa</taxon>
        <taxon>Platyhelminthes</taxon>
        <taxon>Monogenea</taxon>
        <taxon>Polyopisthocotylea</taxon>
        <taxon>Polystomatidea</taxon>
        <taxon>Polystomatidae</taxon>
        <taxon>Protopolystoma</taxon>
    </lineage>
</organism>
<evidence type="ECO:0000256" key="1">
    <source>
        <dbReference type="ARBA" id="ARBA00010893"/>
    </source>
</evidence>
<reference evidence="3" key="1">
    <citation type="submission" date="2018-11" db="EMBL/GenBank/DDBJ databases">
        <authorList>
            <consortium name="Pathogen Informatics"/>
        </authorList>
    </citation>
    <scope>NUCLEOTIDE SEQUENCE</scope>
</reference>
<dbReference type="InterPro" id="IPR024969">
    <property type="entry name" value="EIF3F/CSN6-like_C"/>
</dbReference>
<evidence type="ECO:0000313" key="4">
    <source>
        <dbReference type="Proteomes" id="UP000784294"/>
    </source>
</evidence>
<keyword evidence="4" id="KW-1185">Reference proteome</keyword>
<sequence>MPLPKTAEHLLGNYQAVQMLSSRLHLLCEYVGAVAAGQLSMNRARLREISALVRRLPLLSATAAITASANACSGISFSSSLEESGESGDHLYQQANDVCMASLLGCMTQGLHALHAYLAKAAQVVDRRPLMMMMMGPSGSAGAGHSAGLMGSSSGGMSSGMFMRMSSRLRDSLG</sequence>